<dbReference type="Proteomes" id="UP001194580">
    <property type="component" value="Unassembled WGS sequence"/>
</dbReference>
<proteinExistence type="predicted"/>
<keyword evidence="2" id="KW-1185">Reference proteome</keyword>
<gene>
    <name evidence="1" type="ORF">BGZ95_011927</name>
</gene>
<comment type="caution">
    <text evidence="1">The sequence shown here is derived from an EMBL/GenBank/DDBJ whole genome shotgun (WGS) entry which is preliminary data.</text>
</comment>
<protein>
    <submittedName>
        <fullName evidence="1">Uncharacterized protein</fullName>
    </submittedName>
</protein>
<dbReference type="AlphaFoldDB" id="A0AAD4D995"/>
<organism evidence="1 2">
    <name type="scientific">Linnemannia exigua</name>
    <dbReference type="NCBI Taxonomy" id="604196"/>
    <lineage>
        <taxon>Eukaryota</taxon>
        <taxon>Fungi</taxon>
        <taxon>Fungi incertae sedis</taxon>
        <taxon>Mucoromycota</taxon>
        <taxon>Mortierellomycotina</taxon>
        <taxon>Mortierellomycetes</taxon>
        <taxon>Mortierellales</taxon>
        <taxon>Mortierellaceae</taxon>
        <taxon>Linnemannia</taxon>
    </lineage>
</organism>
<dbReference type="EMBL" id="JAAAIL010000948">
    <property type="protein sequence ID" value="KAG0272326.1"/>
    <property type="molecule type" value="Genomic_DNA"/>
</dbReference>
<evidence type="ECO:0000313" key="2">
    <source>
        <dbReference type="Proteomes" id="UP001194580"/>
    </source>
</evidence>
<name>A0AAD4D995_9FUNG</name>
<reference evidence="1" key="1">
    <citation type="journal article" date="2020" name="Fungal Divers.">
        <title>Resolving the Mortierellaceae phylogeny through synthesis of multi-gene phylogenetics and phylogenomics.</title>
        <authorList>
            <person name="Vandepol N."/>
            <person name="Liber J."/>
            <person name="Desiro A."/>
            <person name="Na H."/>
            <person name="Kennedy M."/>
            <person name="Barry K."/>
            <person name="Grigoriev I.V."/>
            <person name="Miller A.N."/>
            <person name="O'Donnell K."/>
            <person name="Stajich J.E."/>
            <person name="Bonito G."/>
        </authorList>
    </citation>
    <scope>NUCLEOTIDE SEQUENCE</scope>
    <source>
        <strain evidence="1">NRRL 28262</strain>
    </source>
</reference>
<evidence type="ECO:0000313" key="1">
    <source>
        <dbReference type="EMBL" id="KAG0272326.1"/>
    </source>
</evidence>
<accession>A0AAD4D995</accession>
<sequence>MRTTHVMSCTSSRHVRTGIPWPPMPIPIGPYRAVVDERGWKAMVPQDAALPTLPVISGNIMISTTLPASLPETNCPTQPLASSRHHWTSLTSAALTRSCFRKTVSLRLTWRPKTPRVPSGVRIDSPTYNIGRETRTVVAARMITRPKSVPPKSVGGDPHPHDHEILIYNPVALTSPIAPYGSAIWEKDKKGAPPHPFTRDMMPVTQLVEINQYPKTIKKGIMRVVVLIALRQLSVLWSTTPPILISSGVG</sequence>